<reference evidence="8" key="1">
    <citation type="submission" date="2017-04" db="EMBL/GenBank/DDBJ databases">
        <authorList>
            <person name="Varghese N."/>
            <person name="Submissions S."/>
        </authorList>
    </citation>
    <scope>NUCLEOTIDE SEQUENCE [LARGE SCALE GENOMIC DNA]</scope>
    <source>
        <strain evidence="8">DSM 4125</strain>
    </source>
</reference>
<dbReference type="AlphaFoldDB" id="A0A1X7KND6"/>
<protein>
    <submittedName>
        <fullName evidence="7">Membrane protein involved in the export of O-antigen and teichoic acid</fullName>
    </submittedName>
</protein>
<keyword evidence="8" id="KW-1185">Reference proteome</keyword>
<evidence type="ECO:0000256" key="1">
    <source>
        <dbReference type="ARBA" id="ARBA00004651"/>
    </source>
</evidence>
<dbReference type="PANTHER" id="PTHR30250:SF28">
    <property type="entry name" value="POLYSACCHARIDE BIOSYNTHESIS PROTEIN"/>
    <property type="match status" value="1"/>
</dbReference>
<dbReference type="OrthoDB" id="109075at2"/>
<evidence type="ECO:0000256" key="6">
    <source>
        <dbReference type="SAM" id="Phobius"/>
    </source>
</evidence>
<evidence type="ECO:0000256" key="4">
    <source>
        <dbReference type="ARBA" id="ARBA00022989"/>
    </source>
</evidence>
<keyword evidence="2" id="KW-1003">Cell membrane</keyword>
<proteinExistence type="predicted"/>
<keyword evidence="5 6" id="KW-0472">Membrane</keyword>
<dbReference type="EMBL" id="FXAW01000006">
    <property type="protein sequence ID" value="SMG42231.1"/>
    <property type="molecule type" value="Genomic_DNA"/>
</dbReference>
<feature type="transmembrane region" description="Helical" evidence="6">
    <location>
        <begin position="86"/>
        <end position="112"/>
    </location>
</feature>
<keyword evidence="4 6" id="KW-1133">Transmembrane helix</keyword>
<accession>A0A1X7KND6</accession>
<feature type="transmembrane region" description="Helical" evidence="6">
    <location>
        <begin position="263"/>
        <end position="289"/>
    </location>
</feature>
<evidence type="ECO:0000313" key="8">
    <source>
        <dbReference type="Proteomes" id="UP000193804"/>
    </source>
</evidence>
<feature type="transmembrane region" description="Helical" evidence="6">
    <location>
        <begin position="406"/>
        <end position="429"/>
    </location>
</feature>
<feature type="transmembrane region" description="Helical" evidence="6">
    <location>
        <begin position="54"/>
        <end position="74"/>
    </location>
</feature>
<feature type="transmembrane region" description="Helical" evidence="6">
    <location>
        <begin position="235"/>
        <end position="257"/>
    </location>
</feature>
<dbReference type="RefSeq" id="WP_085518037.1">
    <property type="nucleotide sequence ID" value="NZ_FXAW01000006.1"/>
</dbReference>
<dbReference type="PANTHER" id="PTHR30250">
    <property type="entry name" value="PST FAMILY PREDICTED COLANIC ACID TRANSPORTER"/>
    <property type="match status" value="1"/>
</dbReference>
<feature type="transmembrane region" description="Helical" evidence="6">
    <location>
        <begin position="124"/>
        <end position="141"/>
    </location>
</feature>
<gene>
    <name evidence="7" type="ORF">SAMN05661096_02875</name>
</gene>
<feature type="transmembrane region" description="Helical" evidence="6">
    <location>
        <begin position="379"/>
        <end position="400"/>
    </location>
</feature>
<name>A0A1X7KND6_9BACT</name>
<feature type="transmembrane region" description="Helical" evidence="6">
    <location>
        <begin position="24"/>
        <end position="48"/>
    </location>
</feature>
<evidence type="ECO:0000256" key="2">
    <source>
        <dbReference type="ARBA" id="ARBA00022475"/>
    </source>
</evidence>
<evidence type="ECO:0000256" key="3">
    <source>
        <dbReference type="ARBA" id="ARBA00022692"/>
    </source>
</evidence>
<dbReference type="GO" id="GO:0005886">
    <property type="term" value="C:plasma membrane"/>
    <property type="evidence" value="ECO:0007669"/>
    <property type="project" value="UniProtKB-SubCell"/>
</dbReference>
<keyword evidence="3 6" id="KW-0812">Transmembrane</keyword>
<dbReference type="Pfam" id="PF13440">
    <property type="entry name" value="Polysacc_synt_3"/>
    <property type="match status" value="1"/>
</dbReference>
<feature type="transmembrane region" description="Helical" evidence="6">
    <location>
        <begin position="310"/>
        <end position="329"/>
    </location>
</feature>
<dbReference type="STRING" id="1028.SAMN05661096_02875"/>
<organism evidence="7 8">
    <name type="scientific">Marivirga sericea</name>
    <dbReference type="NCBI Taxonomy" id="1028"/>
    <lineage>
        <taxon>Bacteria</taxon>
        <taxon>Pseudomonadati</taxon>
        <taxon>Bacteroidota</taxon>
        <taxon>Cytophagia</taxon>
        <taxon>Cytophagales</taxon>
        <taxon>Marivirgaceae</taxon>
        <taxon>Marivirga</taxon>
    </lineage>
</organism>
<dbReference type="Proteomes" id="UP000193804">
    <property type="component" value="Unassembled WGS sequence"/>
</dbReference>
<sequence length="455" mass="51195">MKDIYDNLKRGLFSKGSFIRNSTIFAGGSFLAYIVGFIFTPIITRIYLPEDYGAFAFFNTILALTTSISTLNYSEALLIPKRTRDFYKLGALVLVVSIMFSLLFTLVLLFFSEGILMHFEMSKISGLIYFIPFLIIISAFQKLADFYLIRRKRFAINSRSRIISVTTGKSAVAILGLTLGSSPNGLVVGEFIIRLVNLASLLGKNIIRFPYKIIRSIRQHELMSIARAYKNYPKYVFPASVLLQISIHIPVFIISTFHSNESLGFYSLAITLLGLPIQVIGFSVGKVYFQKANETFNQKGIDSLTNQIILVFYGILIIASLGYGVFFVFSEEIFLFIAGDTWKTSGTLARVLSFAMVFQLIEIVIKPTYLILNRQKRQLAADLLASLIYMFILLIGAQYITSLYELILLLSVSIFVRYLISIVSILALINSNSIKHAVLGTFLIISFFLLLSLIF</sequence>
<comment type="subcellular location">
    <subcellularLocation>
        <location evidence="1">Cell membrane</location>
        <topology evidence="1">Multi-pass membrane protein</topology>
    </subcellularLocation>
</comment>
<feature type="transmembrane region" description="Helical" evidence="6">
    <location>
        <begin position="436"/>
        <end position="454"/>
    </location>
</feature>
<evidence type="ECO:0000313" key="7">
    <source>
        <dbReference type="EMBL" id="SMG42231.1"/>
    </source>
</evidence>
<dbReference type="InterPro" id="IPR050833">
    <property type="entry name" value="Poly_Biosynth_Transport"/>
</dbReference>
<feature type="transmembrane region" description="Helical" evidence="6">
    <location>
        <begin position="349"/>
        <end position="372"/>
    </location>
</feature>
<evidence type="ECO:0000256" key="5">
    <source>
        <dbReference type="ARBA" id="ARBA00023136"/>
    </source>
</evidence>